<keyword evidence="3" id="KW-1185">Reference proteome</keyword>
<comment type="caution">
    <text evidence="2">The sequence shown here is derived from an EMBL/GenBank/DDBJ whole genome shotgun (WGS) entry which is preliminary data.</text>
</comment>
<sequence>LLRNLSQTAPSNLRATSPSHTHVPPLQRPTTHQSDPQTGRRPDGAGRIATPNLPLTGLHGNVSNQSTVTSPNVISRLPDTAPANLSRFGPNSSSVVANSSHQAAAADLVCLSDDD</sequence>
<feature type="compositionally biased region" description="Polar residues" evidence="1">
    <location>
        <begin position="28"/>
        <end position="37"/>
    </location>
</feature>
<name>A0A392NQ50_9FABA</name>
<dbReference type="AlphaFoldDB" id="A0A392NQ50"/>
<keyword evidence="2" id="KW-0378">Hydrolase</keyword>
<feature type="compositionally biased region" description="Polar residues" evidence="1">
    <location>
        <begin position="1"/>
        <end position="20"/>
    </location>
</feature>
<organism evidence="2 3">
    <name type="scientific">Trifolium medium</name>
    <dbReference type="NCBI Taxonomy" id="97028"/>
    <lineage>
        <taxon>Eukaryota</taxon>
        <taxon>Viridiplantae</taxon>
        <taxon>Streptophyta</taxon>
        <taxon>Embryophyta</taxon>
        <taxon>Tracheophyta</taxon>
        <taxon>Spermatophyta</taxon>
        <taxon>Magnoliopsida</taxon>
        <taxon>eudicotyledons</taxon>
        <taxon>Gunneridae</taxon>
        <taxon>Pentapetalae</taxon>
        <taxon>rosids</taxon>
        <taxon>fabids</taxon>
        <taxon>Fabales</taxon>
        <taxon>Fabaceae</taxon>
        <taxon>Papilionoideae</taxon>
        <taxon>50 kb inversion clade</taxon>
        <taxon>NPAAA clade</taxon>
        <taxon>Hologalegina</taxon>
        <taxon>IRL clade</taxon>
        <taxon>Trifolieae</taxon>
        <taxon>Trifolium</taxon>
    </lineage>
</organism>
<proteinExistence type="predicted"/>
<feature type="region of interest" description="Disordered" evidence="1">
    <location>
        <begin position="1"/>
        <end position="115"/>
    </location>
</feature>
<evidence type="ECO:0000313" key="2">
    <source>
        <dbReference type="EMBL" id="MCI01514.1"/>
    </source>
</evidence>
<reference evidence="2 3" key="1">
    <citation type="journal article" date="2018" name="Front. Plant Sci.">
        <title>Red Clover (Trifolium pratense) and Zigzag Clover (T. medium) - A Picture of Genomic Similarities and Differences.</title>
        <authorList>
            <person name="Dluhosova J."/>
            <person name="Istvanek J."/>
            <person name="Nedelnik J."/>
            <person name="Repkova J."/>
        </authorList>
    </citation>
    <scope>NUCLEOTIDE SEQUENCE [LARGE SCALE GENOMIC DNA]</scope>
    <source>
        <strain evidence="3">cv. 10/8</strain>
        <tissue evidence="2">Leaf</tissue>
    </source>
</reference>
<evidence type="ECO:0000256" key="1">
    <source>
        <dbReference type="SAM" id="MobiDB-lite"/>
    </source>
</evidence>
<keyword evidence="2" id="KW-0067">ATP-binding</keyword>
<dbReference type="Proteomes" id="UP000265520">
    <property type="component" value="Unassembled WGS sequence"/>
</dbReference>
<feature type="compositionally biased region" description="Polar residues" evidence="1">
    <location>
        <begin position="89"/>
        <end position="102"/>
    </location>
</feature>
<dbReference type="GO" id="GO:0004386">
    <property type="term" value="F:helicase activity"/>
    <property type="evidence" value="ECO:0007669"/>
    <property type="project" value="UniProtKB-KW"/>
</dbReference>
<feature type="compositionally biased region" description="Polar residues" evidence="1">
    <location>
        <begin position="61"/>
        <end position="73"/>
    </location>
</feature>
<feature type="non-terminal residue" evidence="2">
    <location>
        <position position="1"/>
    </location>
</feature>
<accession>A0A392NQ50</accession>
<evidence type="ECO:0000313" key="3">
    <source>
        <dbReference type="Proteomes" id="UP000265520"/>
    </source>
</evidence>
<dbReference type="EMBL" id="LXQA010046342">
    <property type="protein sequence ID" value="MCI01514.1"/>
    <property type="molecule type" value="Genomic_DNA"/>
</dbReference>
<keyword evidence="2" id="KW-0347">Helicase</keyword>
<keyword evidence="2" id="KW-0547">Nucleotide-binding</keyword>
<protein>
    <submittedName>
        <fullName evidence="2">Helicase MOM1</fullName>
    </submittedName>
</protein>